<comment type="caution">
    <text evidence="2">The sequence shown here is derived from an EMBL/GenBank/DDBJ whole genome shotgun (WGS) entry which is preliminary data.</text>
</comment>
<dbReference type="RefSeq" id="WP_237343835.1">
    <property type="nucleotide sequence ID" value="NZ_JABWGX010000001.1"/>
</dbReference>
<evidence type="ECO:0000313" key="2">
    <source>
        <dbReference type="EMBL" id="MDQ0506079.1"/>
    </source>
</evidence>
<keyword evidence="3" id="KW-1185">Reference proteome</keyword>
<evidence type="ECO:0000256" key="1">
    <source>
        <dbReference type="SAM" id="SignalP"/>
    </source>
</evidence>
<reference evidence="2 3" key="1">
    <citation type="submission" date="2023-07" db="EMBL/GenBank/DDBJ databases">
        <title>Genomic Encyclopedia of Type Strains, Phase IV (KMG-IV): sequencing the most valuable type-strain genomes for metagenomic binning, comparative biology and taxonomic classification.</title>
        <authorList>
            <person name="Goeker M."/>
        </authorList>
    </citation>
    <scope>NUCLEOTIDE SEQUENCE [LARGE SCALE GENOMIC DNA]</scope>
    <source>
        <strain evidence="2 3">DSM 3770</strain>
    </source>
</reference>
<keyword evidence="1" id="KW-0732">Signal</keyword>
<accession>A0ABU0LG08</accession>
<organism evidence="2 3">
    <name type="scientific">Xanthobacter agilis</name>
    <dbReference type="NCBI Taxonomy" id="47492"/>
    <lineage>
        <taxon>Bacteria</taxon>
        <taxon>Pseudomonadati</taxon>
        <taxon>Pseudomonadota</taxon>
        <taxon>Alphaproteobacteria</taxon>
        <taxon>Hyphomicrobiales</taxon>
        <taxon>Xanthobacteraceae</taxon>
        <taxon>Xanthobacter</taxon>
    </lineage>
</organism>
<name>A0ABU0LG08_XANAG</name>
<dbReference type="Proteomes" id="UP001241747">
    <property type="component" value="Unassembled WGS sequence"/>
</dbReference>
<sequence>MRIPPAAARRGTAALLLSCALLTGGAAHADTGAAARCAAKLPIDARAIYDASAPKLVPGADGRAVVTEETRKLVLGGQVDFTKAQDAAMAAAACLVLR</sequence>
<evidence type="ECO:0000313" key="3">
    <source>
        <dbReference type="Proteomes" id="UP001241747"/>
    </source>
</evidence>
<feature type="signal peptide" evidence="1">
    <location>
        <begin position="1"/>
        <end position="29"/>
    </location>
</feature>
<dbReference type="EMBL" id="JAUSVY010000006">
    <property type="protein sequence ID" value="MDQ0506079.1"/>
    <property type="molecule type" value="Genomic_DNA"/>
</dbReference>
<protein>
    <submittedName>
        <fullName evidence="2">Uncharacterized protein</fullName>
    </submittedName>
</protein>
<proteinExistence type="predicted"/>
<feature type="chain" id="PRO_5045842378" evidence="1">
    <location>
        <begin position="30"/>
        <end position="98"/>
    </location>
</feature>
<gene>
    <name evidence="2" type="ORF">QOZ94_002883</name>
</gene>